<dbReference type="InterPro" id="IPR025267">
    <property type="entry name" value="ORF017-like"/>
</dbReference>
<reference evidence="1 2" key="1">
    <citation type="submission" date="2018-06" db="EMBL/GenBank/DDBJ databases">
        <authorList>
            <consortium name="Pathogen Informatics"/>
            <person name="Doyle S."/>
        </authorList>
    </citation>
    <scope>NUCLEOTIDE SEQUENCE [LARGE SCALE GENOMIC DNA]</scope>
    <source>
        <strain evidence="1 2">NCTC12264</strain>
    </source>
</reference>
<dbReference type="RefSeq" id="WP_115630414.1">
    <property type="nucleotide sequence ID" value="NZ_JANKIU010000045.1"/>
</dbReference>
<evidence type="ECO:0000313" key="2">
    <source>
        <dbReference type="Proteomes" id="UP000254161"/>
    </source>
</evidence>
<accession>A0A381EJ84</accession>
<evidence type="ECO:0000313" key="1">
    <source>
        <dbReference type="EMBL" id="SUX27056.1"/>
    </source>
</evidence>
<sequence length="394" mass="43436">MLDSLNKINLAAWRENPNVAIEIARTIENASWQKSPFAPFMGRGQDRGVRTYNVKDSNPYRPRLKAQLTGDGVRGNADFETNFDNLEILSQTVYPLIIGNSIKSPVKQYTQIEQIDFIKEATESLTDWIQDKRDRAFITALTNDLSNVVVCDKNGGKGYKDTTNETSVIEASKKTVKGDVCNVKALRRAIFMARSGINYKNKEAFPIKPIRSNMHSVGGIEVTNYSYLILLDTYQANQLKNDPEWIAMQKVGVRGEKNNLFTGLVGLVDECPVIDMGVWTKMQVGLLNSEISDSDFISNINEQNVGGNLTPPSKYANGQAVSIGFLIGASALVMVGSDTPSFYIDESQDAGRKVVCGVDRLMAIAKAKFENASGRLSPYANTDFSTIGIISSKE</sequence>
<gene>
    <name evidence="1" type="ORF">NCTC12264_01300</name>
</gene>
<protein>
    <recommendedName>
        <fullName evidence="3">DUF4043 family protein</fullName>
    </recommendedName>
</protein>
<name>A0A381EJ84_CAMUP</name>
<evidence type="ECO:0008006" key="3">
    <source>
        <dbReference type="Google" id="ProtNLM"/>
    </source>
</evidence>
<dbReference type="Proteomes" id="UP000254161">
    <property type="component" value="Unassembled WGS sequence"/>
</dbReference>
<organism evidence="1 2">
    <name type="scientific">Campylobacter upsaliensis</name>
    <dbReference type="NCBI Taxonomy" id="28080"/>
    <lineage>
        <taxon>Bacteria</taxon>
        <taxon>Pseudomonadati</taxon>
        <taxon>Campylobacterota</taxon>
        <taxon>Epsilonproteobacteria</taxon>
        <taxon>Campylobacterales</taxon>
        <taxon>Campylobacteraceae</taxon>
        <taxon>Campylobacter</taxon>
    </lineage>
</organism>
<dbReference type="Pfam" id="PF13252">
    <property type="entry name" value="Phage_capsid_3"/>
    <property type="match status" value="1"/>
</dbReference>
<dbReference type="EMBL" id="UFUZ01000001">
    <property type="protein sequence ID" value="SUX27056.1"/>
    <property type="molecule type" value="Genomic_DNA"/>
</dbReference>
<dbReference type="AlphaFoldDB" id="A0A381EJ84"/>
<proteinExistence type="predicted"/>